<dbReference type="Pfam" id="PF00636">
    <property type="entry name" value="Ribonuclease_3"/>
    <property type="match status" value="2"/>
</dbReference>
<dbReference type="InterPro" id="IPR027417">
    <property type="entry name" value="P-loop_NTPase"/>
</dbReference>
<feature type="domain" description="RNase III" evidence="20">
    <location>
        <begin position="1284"/>
        <end position="1441"/>
    </location>
</feature>
<evidence type="ECO:0000256" key="17">
    <source>
        <dbReference type="ARBA" id="ARBA00035116"/>
    </source>
</evidence>
<evidence type="ECO:0000259" key="21">
    <source>
        <dbReference type="PROSITE" id="PS50821"/>
    </source>
</evidence>
<dbReference type="PANTHER" id="PTHR14950">
    <property type="entry name" value="DICER-RELATED"/>
    <property type="match status" value="1"/>
</dbReference>
<dbReference type="InterPro" id="IPR011545">
    <property type="entry name" value="DEAD/DEAH_box_helicase_dom"/>
</dbReference>
<evidence type="ECO:0000256" key="12">
    <source>
        <dbReference type="ARBA" id="ARBA00022840"/>
    </source>
</evidence>
<comment type="function">
    <text evidence="3">Specifically binds 5-hydroxymethylcytosine (5hmC), suggesting that it acts as a specific reader of 5hmC.</text>
</comment>
<dbReference type="GO" id="GO:0004530">
    <property type="term" value="F:deoxyribonuclease I activity"/>
    <property type="evidence" value="ECO:0007669"/>
    <property type="project" value="TreeGrafter"/>
</dbReference>
<dbReference type="GO" id="GO:0006309">
    <property type="term" value="P:apoptotic DNA fragmentation"/>
    <property type="evidence" value="ECO:0007669"/>
    <property type="project" value="TreeGrafter"/>
</dbReference>
<dbReference type="OrthoDB" id="2392202at2759"/>
<dbReference type="InterPro" id="IPR044441">
    <property type="entry name" value="DICER_DSRM"/>
</dbReference>
<dbReference type="Gene3D" id="3.10.590.10">
    <property type="entry name" value="ph1033 like domains"/>
    <property type="match status" value="1"/>
</dbReference>
<evidence type="ECO:0000259" key="24">
    <source>
        <dbReference type="PROSITE" id="PS51327"/>
    </source>
</evidence>
<dbReference type="PROSITE" id="PS51327">
    <property type="entry name" value="DICER_DSRBF"/>
    <property type="match status" value="1"/>
</dbReference>
<dbReference type="PROSITE" id="PS51192">
    <property type="entry name" value="HELICASE_ATP_BIND_1"/>
    <property type="match status" value="1"/>
</dbReference>
<dbReference type="CDD" id="cd00048">
    <property type="entry name" value="DSRM_SF"/>
    <property type="match status" value="1"/>
</dbReference>
<evidence type="ECO:0000256" key="18">
    <source>
        <dbReference type="PROSITE-ProRule" id="PRU00657"/>
    </source>
</evidence>
<keyword evidence="8" id="KW-0677">Repeat</keyword>
<evidence type="ECO:0000259" key="20">
    <source>
        <dbReference type="PROSITE" id="PS50142"/>
    </source>
</evidence>
<dbReference type="GO" id="GO:0005634">
    <property type="term" value="C:nucleus"/>
    <property type="evidence" value="ECO:0007669"/>
    <property type="project" value="UniProtKB-SubCell"/>
</dbReference>
<dbReference type="Gene3D" id="3.30.160.20">
    <property type="match status" value="1"/>
</dbReference>
<evidence type="ECO:0000259" key="19">
    <source>
        <dbReference type="PROSITE" id="PS50137"/>
    </source>
</evidence>
<dbReference type="Gene3D" id="1.10.1520.10">
    <property type="entry name" value="Ribonuclease III domain"/>
    <property type="match status" value="2"/>
</dbReference>
<dbReference type="GO" id="GO:0046872">
    <property type="term" value="F:metal ion binding"/>
    <property type="evidence" value="ECO:0007669"/>
    <property type="project" value="UniProtKB-KW"/>
</dbReference>
<keyword evidence="26" id="KW-1185">Reference proteome</keyword>
<dbReference type="InterPro" id="IPR036389">
    <property type="entry name" value="RNase_III_sf"/>
</dbReference>
<dbReference type="FunFam" id="1.10.1520.10:FF:000004">
    <property type="entry name" value="Endoribonuclease dicer-like 1"/>
    <property type="match status" value="1"/>
</dbReference>
<dbReference type="GO" id="GO:0030422">
    <property type="term" value="P:siRNA processing"/>
    <property type="evidence" value="ECO:0007669"/>
    <property type="project" value="InterPro"/>
</dbReference>
<dbReference type="Pfam" id="PF01878">
    <property type="entry name" value="EVE"/>
    <property type="match status" value="1"/>
</dbReference>
<dbReference type="CDD" id="cd00593">
    <property type="entry name" value="RIBOc"/>
    <property type="match status" value="2"/>
</dbReference>
<dbReference type="InterPro" id="IPR003100">
    <property type="entry name" value="PAZ_dom"/>
</dbReference>
<evidence type="ECO:0000259" key="22">
    <source>
        <dbReference type="PROSITE" id="PS51192"/>
    </source>
</evidence>
<sequence length="1815" mass="211151">MELNNGTDRKQLVPRPYQTELLEKAIEKDIIVHLKTGSGKTFISVMLLNVLSAQVEAPFSKGGKRSLFLANTVPLVKQQAEFLREQLHLKIGDYYGDKVIDNRILDSWDEKIWQNEIEKFQVLVMTPQILVDMILHSFIKFEKINLIIFDECHHATGSHPYSQILDKLKQTRQESNDVNVRVLGLTASIVNIKCNLTKFNKMMKKLEEKFNCKIETASIIANEEDQNRKHEKPEIKVIVYDNDHHKSLYIYEILKNLIADAIKYDSEIEEMKRTRKAKALESSESNLNSENNFIFSSENENPYKTLKRELSDLESILEDLGLWSFSIALQETISKLKSSDLVSYEVTIKNEIKFFVEKMESLLNDEVRKLISKEDEENLEKILSYSSEKLNCLLDIYLEKSEKSNFHSIVFVERKAASYYIDFVLQKLSKLEKWAFIKSDHIFGVSGLRNKMTIAKQDKTLKKFRAHQINVLVATNILEEGVDVPACNMIVRFNKIYNFGSFVQSKGRARFNKSIYYVLRSNDESFDDLENFLAIEKDLEENLINKNSDDEEDVYFNQDEFNYLNSIIKPYVKGDCELTCLNAISLVNRYCSSLEHNMCGVLYPIYHIDSILIDGKKVFCCSVRLPPNSVLNKTIKGEILTRKKWAKMDAALKMCIELDKAGELAENLTILSKEDWLNPHFDLKENLEEDRKLGKKVGSTKLKREYETTFADELTDNQPKPNEDCFLYAFTIKEEVFDSKYPYVKQISDDTIFGFVSSKELPTIPRFKLYFGNSQFTITIVNTQQKFKLTLEQFEILTEFYKSYINNFLKIKANLNFTETIHGGLIVVFKSDTFEIDWQYFKKLIKNQPTAYELFCQDKENFLEKCQNTLWIHRSTLYSIIDVNLGQNPLDKFPRKDIEASNFKEYFKLKYNLDTIYDSQPLVEVNYISKNTNFINRGQNLASMKKIKRPNYKILLIPEHLKNVSIPPKHIFKYSMLPSVFYRLNCILKARKLQLIIENEIKRSLGLERVKNEKLIWDQSIKFHRVKQDLEKDEEDEINGKVINESISDEDELNEDLKKILNPIKLDKQMVIYRKNSFENLNNFELGQKAPLLMIKESVDNLIFPNIFNILQCLTLKSACDNFDLERYEVLGDCFLKLIVVLKIYTDFSGTNEGKMASLKSARVSNNYLYKLAIQKNLNQFIVWQNFMADLSWIPPNIDKKFFSENSMFKTKLADKSLADCVEALIGVYLIYLGSNAAKAFIQWLDFKISDKLGKANFTDKFDLPDPALVPRDESFVEMLTLKYSDFENFLGYQFKDKYYLLQAFTHPSDITNIYTSSYQKLELVGDAVLDVLVTQHIFQDKKEHSPGELTELRQALVNNRFFAHLAVKHGFHKYMSNGSQDIYVKLIQYTKEHELYPPDSAYLGIKKEGDLDVDNYEIEAPKFLADIFESVAGAIYLDSNCDLQTVWNVYFKMLEPYFISFKENIPCSPIKALYILKPQSKIQIDFKSTENVEDNDESIVEATLKIDDKSFIGTGRNKAIAKAVAYKSAVRATDNGKISYFRILKSGNLVTGYSKGRVKLWSSNEFELKDDEEDYNSAKFLNFSVLRTPKIRIVIKNVKTIELKKSTRKTVSSKLANIDKKENLEDVSEKKVKKKSEEKNLEYCFWLMKSEPESRIENGHEMKFGVDDLKASKDKITHWDGVRNYEARNHMKSMKLGQRAFFYHSNCKNPGLVATMKICKESYVDHTAFDKNDPHYDPKSDINNPKWYMVDVQFERDLKRYIPLTELKHYHLLHKKTGGPLSNLSLFTRSRLSVQALTEEEWNFMIELENKSPL</sequence>
<evidence type="ECO:0000313" key="26">
    <source>
        <dbReference type="Proteomes" id="UP000663879"/>
    </source>
</evidence>
<evidence type="ECO:0000256" key="11">
    <source>
        <dbReference type="ARBA" id="ARBA00022806"/>
    </source>
</evidence>
<dbReference type="InterPro" id="IPR038248">
    <property type="entry name" value="Dicer_dimer_sf"/>
</dbReference>
<protein>
    <recommendedName>
        <fullName evidence="5">Thymocyte nuclear protein 1</fullName>
    </recommendedName>
</protein>
<dbReference type="InterPro" id="IPR002740">
    <property type="entry name" value="EVE_domain"/>
</dbReference>
<dbReference type="FunFam" id="3.10.590.10:FF:000003">
    <property type="entry name" value="Thymocyte nuclear protein 1"/>
    <property type="match status" value="1"/>
</dbReference>
<feature type="domain" description="PAZ" evidence="21">
    <location>
        <begin position="850"/>
        <end position="965"/>
    </location>
</feature>
<dbReference type="InterPro" id="IPR015947">
    <property type="entry name" value="PUA-like_sf"/>
</dbReference>
<dbReference type="Pfam" id="PF20932">
    <property type="entry name" value="Dicer_dsRBD"/>
    <property type="match status" value="1"/>
</dbReference>
<dbReference type="Proteomes" id="UP000663879">
    <property type="component" value="Unassembled WGS sequence"/>
</dbReference>
<feature type="domain" description="Dicer dsRNA-binding fold" evidence="24">
    <location>
        <begin position="583"/>
        <end position="678"/>
    </location>
</feature>
<evidence type="ECO:0000256" key="3">
    <source>
        <dbReference type="ARBA" id="ARBA00002530"/>
    </source>
</evidence>
<dbReference type="InterPro" id="IPR014001">
    <property type="entry name" value="Helicase_ATP-bd"/>
</dbReference>
<dbReference type="SUPFAM" id="SSF69065">
    <property type="entry name" value="RNase III domain-like"/>
    <property type="match status" value="2"/>
</dbReference>
<feature type="domain" description="RNase III" evidence="20">
    <location>
        <begin position="1092"/>
        <end position="1234"/>
    </location>
</feature>
<dbReference type="PROSITE" id="PS51194">
    <property type="entry name" value="HELICASE_CTER"/>
    <property type="match status" value="1"/>
</dbReference>
<evidence type="ECO:0000256" key="16">
    <source>
        <dbReference type="ARBA" id="ARBA00023242"/>
    </source>
</evidence>
<dbReference type="Pfam" id="PF03368">
    <property type="entry name" value="Dicer_dimer"/>
    <property type="match status" value="1"/>
</dbReference>
<keyword evidence="10" id="KW-0378">Hydrolase</keyword>
<keyword evidence="7" id="KW-0479">Metal-binding</keyword>
<accession>A0A813RB29</accession>
<dbReference type="EMBL" id="CAJNOC010000574">
    <property type="protein sequence ID" value="CAF0778463.1"/>
    <property type="molecule type" value="Genomic_DNA"/>
</dbReference>
<dbReference type="Pfam" id="PF00271">
    <property type="entry name" value="Helicase_C"/>
    <property type="match status" value="1"/>
</dbReference>
<keyword evidence="12" id="KW-0067">ATP-binding</keyword>
<evidence type="ECO:0000256" key="5">
    <source>
        <dbReference type="ARBA" id="ARBA00014654"/>
    </source>
</evidence>
<dbReference type="InterPro" id="IPR001650">
    <property type="entry name" value="Helicase_C-like"/>
</dbReference>
<dbReference type="PROSITE" id="PS50137">
    <property type="entry name" value="DS_RBD"/>
    <property type="match status" value="1"/>
</dbReference>
<evidence type="ECO:0000256" key="10">
    <source>
        <dbReference type="ARBA" id="ARBA00022801"/>
    </source>
</evidence>
<dbReference type="PROSITE" id="PS50142">
    <property type="entry name" value="RNASE_3_2"/>
    <property type="match status" value="2"/>
</dbReference>
<dbReference type="GO" id="GO:0003723">
    <property type="term" value="F:RNA binding"/>
    <property type="evidence" value="ECO:0007669"/>
    <property type="project" value="UniProtKB-UniRule"/>
</dbReference>
<dbReference type="CDD" id="cd21133">
    <property type="entry name" value="EVE"/>
    <property type="match status" value="1"/>
</dbReference>
<evidence type="ECO:0000256" key="2">
    <source>
        <dbReference type="ARBA" id="ARBA00001946"/>
    </source>
</evidence>
<dbReference type="Gene3D" id="3.40.50.300">
    <property type="entry name" value="P-loop containing nucleotide triphosphate hydrolases"/>
    <property type="match status" value="2"/>
</dbReference>
<dbReference type="GO" id="GO:0005524">
    <property type="term" value="F:ATP binding"/>
    <property type="evidence" value="ECO:0007669"/>
    <property type="project" value="UniProtKB-KW"/>
</dbReference>
<dbReference type="GO" id="GO:0004525">
    <property type="term" value="F:ribonuclease III activity"/>
    <property type="evidence" value="ECO:0007669"/>
    <property type="project" value="InterPro"/>
</dbReference>
<comment type="cofactor">
    <cofactor evidence="1">
        <name>Mn(2+)</name>
        <dbReference type="ChEBI" id="CHEBI:29035"/>
    </cofactor>
</comment>
<evidence type="ECO:0000256" key="14">
    <source>
        <dbReference type="ARBA" id="ARBA00022884"/>
    </source>
</evidence>
<keyword evidence="6" id="KW-0597">Phosphoprotein</keyword>
<dbReference type="InterPro" id="IPR000999">
    <property type="entry name" value="RNase_III_dom"/>
</dbReference>
<dbReference type="InterPro" id="IPR005034">
    <property type="entry name" value="Dicer_dimerisation"/>
</dbReference>
<dbReference type="CDD" id="cd18034">
    <property type="entry name" value="DEXHc_dicer"/>
    <property type="match status" value="1"/>
</dbReference>
<dbReference type="Gene3D" id="3.30.160.380">
    <property type="entry name" value="Dicer dimerisation domain"/>
    <property type="match status" value="1"/>
</dbReference>
<dbReference type="GO" id="GO:0005737">
    <property type="term" value="C:cytoplasm"/>
    <property type="evidence" value="ECO:0007669"/>
    <property type="project" value="TreeGrafter"/>
</dbReference>
<name>A0A813RB29_9BILA</name>
<feature type="domain" description="Helicase C-terminal" evidence="23">
    <location>
        <begin position="393"/>
        <end position="555"/>
    </location>
</feature>
<dbReference type="SMART" id="SM00949">
    <property type="entry name" value="PAZ"/>
    <property type="match status" value="1"/>
</dbReference>
<dbReference type="GO" id="GO:0004386">
    <property type="term" value="F:helicase activity"/>
    <property type="evidence" value="ECO:0007669"/>
    <property type="project" value="UniProtKB-KW"/>
</dbReference>
<keyword evidence="16" id="KW-0539">Nucleus</keyword>
<evidence type="ECO:0000256" key="8">
    <source>
        <dbReference type="ARBA" id="ARBA00022737"/>
    </source>
</evidence>
<dbReference type="GO" id="GO:0031054">
    <property type="term" value="P:pre-miRNA processing"/>
    <property type="evidence" value="ECO:0007669"/>
    <property type="project" value="InterPro"/>
</dbReference>
<dbReference type="InterPro" id="IPR014720">
    <property type="entry name" value="dsRBD_dom"/>
</dbReference>
<keyword evidence="14 18" id="KW-0694">RNA-binding</keyword>
<dbReference type="SMART" id="SM00487">
    <property type="entry name" value="DEXDc"/>
    <property type="match status" value="1"/>
</dbReference>
<dbReference type="Pfam" id="PF00270">
    <property type="entry name" value="DEAD"/>
    <property type="match status" value="1"/>
</dbReference>
<evidence type="ECO:0000256" key="9">
    <source>
        <dbReference type="ARBA" id="ARBA00022741"/>
    </source>
</evidence>
<comment type="subcellular location">
    <subcellularLocation>
        <location evidence="4">Nucleus</location>
    </subcellularLocation>
</comment>
<dbReference type="SUPFAM" id="SSF88697">
    <property type="entry name" value="PUA domain-like"/>
    <property type="match status" value="1"/>
</dbReference>
<feature type="domain" description="Helicase ATP-binding" evidence="22">
    <location>
        <begin position="21"/>
        <end position="207"/>
    </location>
</feature>
<dbReference type="PANTHER" id="PTHR14950:SF37">
    <property type="entry name" value="ENDORIBONUCLEASE DICER"/>
    <property type="match status" value="1"/>
</dbReference>
<feature type="domain" description="DRBM" evidence="19">
    <location>
        <begin position="1469"/>
        <end position="1536"/>
    </location>
</feature>
<keyword evidence="9" id="KW-0547">Nucleotide-binding</keyword>
<dbReference type="Gene3D" id="2.170.260.10">
    <property type="entry name" value="paz domain"/>
    <property type="match status" value="1"/>
</dbReference>
<comment type="caution">
    <text evidence="25">The sequence shown here is derived from an EMBL/GenBank/DDBJ whole genome shotgun (WGS) entry which is preliminary data.</text>
</comment>
<dbReference type="Pfam" id="PF02170">
    <property type="entry name" value="PAZ"/>
    <property type="match status" value="1"/>
</dbReference>
<evidence type="ECO:0000256" key="13">
    <source>
        <dbReference type="ARBA" id="ARBA00022842"/>
    </source>
</evidence>
<dbReference type="FunFam" id="3.40.50.300:FF:000628">
    <property type="entry name" value="Endoribonuclease Dicer"/>
    <property type="match status" value="1"/>
</dbReference>
<comment type="cofactor">
    <cofactor evidence="2">
        <name>Mg(2+)</name>
        <dbReference type="ChEBI" id="CHEBI:18420"/>
    </cofactor>
</comment>
<evidence type="ECO:0000259" key="23">
    <source>
        <dbReference type="PROSITE" id="PS51194"/>
    </source>
</evidence>
<organism evidence="25 26">
    <name type="scientific">Brachionus calyciflorus</name>
    <dbReference type="NCBI Taxonomy" id="104777"/>
    <lineage>
        <taxon>Eukaryota</taxon>
        <taxon>Metazoa</taxon>
        <taxon>Spiralia</taxon>
        <taxon>Gnathifera</taxon>
        <taxon>Rotifera</taxon>
        <taxon>Eurotatoria</taxon>
        <taxon>Monogononta</taxon>
        <taxon>Pseudotrocha</taxon>
        <taxon>Ploima</taxon>
        <taxon>Brachionidae</taxon>
        <taxon>Brachionus</taxon>
    </lineage>
</organism>
<keyword evidence="13" id="KW-0460">Magnesium</keyword>
<gene>
    <name evidence="25" type="ORF">OXX778_LOCUS5327</name>
</gene>
<dbReference type="SMART" id="SM00535">
    <property type="entry name" value="RIBOc"/>
    <property type="match status" value="2"/>
</dbReference>
<dbReference type="SUPFAM" id="SSF52540">
    <property type="entry name" value="P-loop containing nucleoside triphosphate hydrolases"/>
    <property type="match status" value="2"/>
</dbReference>
<evidence type="ECO:0000256" key="4">
    <source>
        <dbReference type="ARBA" id="ARBA00004123"/>
    </source>
</evidence>
<proteinExistence type="inferred from homology"/>
<dbReference type="InterPro" id="IPR047197">
    <property type="entry name" value="THYN1-like_EVE"/>
</dbReference>
<evidence type="ECO:0000256" key="1">
    <source>
        <dbReference type="ARBA" id="ARBA00001936"/>
    </source>
</evidence>
<evidence type="ECO:0000313" key="25">
    <source>
        <dbReference type="EMBL" id="CAF0778463.1"/>
    </source>
</evidence>
<reference evidence="25" key="1">
    <citation type="submission" date="2021-02" db="EMBL/GenBank/DDBJ databases">
        <authorList>
            <person name="Nowell W R."/>
        </authorList>
    </citation>
    <scope>NUCLEOTIDE SEQUENCE</scope>
    <source>
        <strain evidence="25">Ploen Becks lab</strain>
    </source>
</reference>
<evidence type="ECO:0000256" key="6">
    <source>
        <dbReference type="ARBA" id="ARBA00022553"/>
    </source>
</evidence>
<dbReference type="SMART" id="SM00490">
    <property type="entry name" value="HELICc"/>
    <property type="match status" value="1"/>
</dbReference>
<keyword evidence="11" id="KW-0347">Helicase</keyword>
<evidence type="ECO:0000256" key="15">
    <source>
        <dbReference type="ARBA" id="ARBA00023211"/>
    </source>
</evidence>
<keyword evidence="15" id="KW-0464">Manganese</keyword>
<evidence type="ECO:0000256" key="7">
    <source>
        <dbReference type="ARBA" id="ARBA00022723"/>
    </source>
</evidence>
<dbReference type="PROSITE" id="PS50821">
    <property type="entry name" value="PAZ"/>
    <property type="match status" value="1"/>
</dbReference>
<comment type="similarity">
    <text evidence="17 18">Belongs to the helicase family. Dicer subfamily.</text>
</comment>